<gene>
    <name evidence="14" type="primary">pknB</name>
    <name evidence="14" type="ORF">IAA83_02590</name>
</gene>
<dbReference type="Gene3D" id="1.10.510.10">
    <property type="entry name" value="Transferase(Phosphotransferase) domain 1"/>
    <property type="match status" value="1"/>
</dbReference>
<dbReference type="AlphaFoldDB" id="A0A9D1F8V8"/>
<comment type="caution">
    <text evidence="14">The sequence shown here is derived from an EMBL/GenBank/DDBJ whole genome shotgun (WGS) entry which is preliminary data.</text>
</comment>
<comment type="catalytic activity">
    <reaction evidence="8">
        <text>L-seryl-[protein] + ATP = O-phospho-L-seryl-[protein] + ADP + H(+)</text>
        <dbReference type="Rhea" id="RHEA:17989"/>
        <dbReference type="Rhea" id="RHEA-COMP:9863"/>
        <dbReference type="Rhea" id="RHEA-COMP:11604"/>
        <dbReference type="ChEBI" id="CHEBI:15378"/>
        <dbReference type="ChEBI" id="CHEBI:29999"/>
        <dbReference type="ChEBI" id="CHEBI:30616"/>
        <dbReference type="ChEBI" id="CHEBI:83421"/>
        <dbReference type="ChEBI" id="CHEBI:456216"/>
        <dbReference type="EC" id="2.7.11.1"/>
    </reaction>
</comment>
<dbReference type="PROSITE" id="PS51178">
    <property type="entry name" value="PASTA"/>
    <property type="match status" value="3"/>
</dbReference>
<evidence type="ECO:0000256" key="6">
    <source>
        <dbReference type="ARBA" id="ARBA00022840"/>
    </source>
</evidence>
<dbReference type="PROSITE" id="PS50011">
    <property type="entry name" value="PROTEIN_KINASE_DOM"/>
    <property type="match status" value="1"/>
</dbReference>
<evidence type="ECO:0000313" key="15">
    <source>
        <dbReference type="Proteomes" id="UP000886741"/>
    </source>
</evidence>
<comment type="catalytic activity">
    <reaction evidence="7">
        <text>L-threonyl-[protein] + ATP = O-phospho-L-threonyl-[protein] + ADP + H(+)</text>
        <dbReference type="Rhea" id="RHEA:46608"/>
        <dbReference type="Rhea" id="RHEA-COMP:11060"/>
        <dbReference type="Rhea" id="RHEA-COMP:11605"/>
        <dbReference type="ChEBI" id="CHEBI:15378"/>
        <dbReference type="ChEBI" id="CHEBI:30013"/>
        <dbReference type="ChEBI" id="CHEBI:30616"/>
        <dbReference type="ChEBI" id="CHEBI:61977"/>
        <dbReference type="ChEBI" id="CHEBI:456216"/>
        <dbReference type="EC" id="2.7.11.1"/>
    </reaction>
</comment>
<dbReference type="SMART" id="SM00740">
    <property type="entry name" value="PASTA"/>
    <property type="match status" value="3"/>
</dbReference>
<evidence type="ECO:0000256" key="9">
    <source>
        <dbReference type="PROSITE-ProRule" id="PRU10141"/>
    </source>
</evidence>
<reference evidence="14" key="2">
    <citation type="journal article" date="2021" name="PeerJ">
        <title>Extensive microbial diversity within the chicken gut microbiome revealed by metagenomics and culture.</title>
        <authorList>
            <person name="Gilroy R."/>
            <person name="Ravi A."/>
            <person name="Getino M."/>
            <person name="Pursley I."/>
            <person name="Horton D.L."/>
            <person name="Alikhan N.F."/>
            <person name="Baker D."/>
            <person name="Gharbi K."/>
            <person name="Hall N."/>
            <person name="Watson M."/>
            <person name="Adriaenssens E.M."/>
            <person name="Foster-Nyarko E."/>
            <person name="Jarju S."/>
            <person name="Secka A."/>
            <person name="Antonio M."/>
            <person name="Oren A."/>
            <person name="Chaudhuri R.R."/>
            <person name="La Ragione R."/>
            <person name="Hildebrand F."/>
            <person name="Pallen M.J."/>
        </authorList>
    </citation>
    <scope>NUCLEOTIDE SEQUENCE</scope>
    <source>
        <strain evidence="14">ChiBcec16-1751</strain>
    </source>
</reference>
<feature type="transmembrane region" description="Helical" evidence="11">
    <location>
        <begin position="342"/>
        <end position="363"/>
    </location>
</feature>
<evidence type="ECO:0000256" key="10">
    <source>
        <dbReference type="SAM" id="MobiDB-lite"/>
    </source>
</evidence>
<dbReference type="FunFam" id="3.30.200.20:FF:000035">
    <property type="entry name" value="Serine/threonine protein kinase Stk1"/>
    <property type="match status" value="1"/>
</dbReference>
<dbReference type="EMBL" id="DVJJ01000048">
    <property type="protein sequence ID" value="HIS64245.1"/>
    <property type="molecule type" value="Genomic_DNA"/>
</dbReference>
<dbReference type="NCBIfam" id="NF033483">
    <property type="entry name" value="PknB_PASTA_kin"/>
    <property type="match status" value="1"/>
</dbReference>
<dbReference type="InterPro" id="IPR017441">
    <property type="entry name" value="Protein_kinase_ATP_BS"/>
</dbReference>
<feature type="region of interest" description="Disordered" evidence="10">
    <location>
        <begin position="582"/>
        <end position="637"/>
    </location>
</feature>
<dbReference type="InterPro" id="IPR011009">
    <property type="entry name" value="Kinase-like_dom_sf"/>
</dbReference>
<dbReference type="PANTHER" id="PTHR43289">
    <property type="entry name" value="MITOGEN-ACTIVATED PROTEIN KINASE KINASE KINASE 20-RELATED"/>
    <property type="match status" value="1"/>
</dbReference>
<dbReference type="InterPro" id="IPR008271">
    <property type="entry name" value="Ser/Thr_kinase_AS"/>
</dbReference>
<dbReference type="GO" id="GO:0005524">
    <property type="term" value="F:ATP binding"/>
    <property type="evidence" value="ECO:0007669"/>
    <property type="project" value="UniProtKB-UniRule"/>
</dbReference>
<evidence type="ECO:0000256" key="5">
    <source>
        <dbReference type="ARBA" id="ARBA00022777"/>
    </source>
</evidence>
<dbReference type="Gene3D" id="3.30.10.20">
    <property type="match status" value="3"/>
</dbReference>
<feature type="compositionally biased region" description="Acidic residues" evidence="10">
    <location>
        <begin position="591"/>
        <end position="607"/>
    </location>
</feature>
<dbReference type="CDD" id="cd14014">
    <property type="entry name" value="STKc_PknB_like"/>
    <property type="match status" value="1"/>
</dbReference>
<dbReference type="SMART" id="SM00220">
    <property type="entry name" value="S_TKc"/>
    <property type="match status" value="1"/>
</dbReference>
<dbReference type="CDD" id="cd06577">
    <property type="entry name" value="PASTA_pknB"/>
    <property type="match status" value="3"/>
</dbReference>
<dbReference type="EC" id="2.7.11.1" evidence="1"/>
<accession>A0A9D1F8V8</accession>
<feature type="domain" description="PASTA" evidence="13">
    <location>
        <begin position="514"/>
        <end position="580"/>
    </location>
</feature>
<protein>
    <recommendedName>
        <fullName evidence="1">non-specific serine/threonine protein kinase</fullName>
        <ecNumber evidence="1">2.7.11.1</ecNumber>
    </recommendedName>
</protein>
<feature type="domain" description="PASTA" evidence="13">
    <location>
        <begin position="445"/>
        <end position="511"/>
    </location>
</feature>
<feature type="domain" description="Protein kinase" evidence="12">
    <location>
        <begin position="13"/>
        <end position="272"/>
    </location>
</feature>
<dbReference type="InterPro" id="IPR005543">
    <property type="entry name" value="PASTA_dom"/>
</dbReference>
<evidence type="ECO:0000256" key="3">
    <source>
        <dbReference type="ARBA" id="ARBA00022679"/>
    </source>
</evidence>
<dbReference type="Gene3D" id="3.30.200.20">
    <property type="entry name" value="Phosphorylase Kinase, domain 1"/>
    <property type="match status" value="1"/>
</dbReference>
<keyword evidence="11" id="KW-0472">Membrane</keyword>
<keyword evidence="6 9" id="KW-0067">ATP-binding</keyword>
<dbReference type="FunFam" id="1.10.510.10:FF:000021">
    <property type="entry name" value="Serine/threonine protein kinase"/>
    <property type="match status" value="1"/>
</dbReference>
<keyword evidence="3" id="KW-0808">Transferase</keyword>
<evidence type="ECO:0000256" key="1">
    <source>
        <dbReference type="ARBA" id="ARBA00012513"/>
    </source>
</evidence>
<feature type="binding site" evidence="9">
    <location>
        <position position="42"/>
    </location>
    <ligand>
        <name>ATP</name>
        <dbReference type="ChEBI" id="CHEBI:30616"/>
    </ligand>
</feature>
<keyword evidence="2" id="KW-0723">Serine/threonine-protein kinase</keyword>
<keyword evidence="5 14" id="KW-0418">Kinase</keyword>
<dbReference type="SUPFAM" id="SSF56112">
    <property type="entry name" value="Protein kinase-like (PK-like)"/>
    <property type="match status" value="1"/>
</dbReference>
<keyword evidence="4 9" id="KW-0547">Nucleotide-binding</keyword>
<proteinExistence type="predicted"/>
<sequence>MDNYIGKMLDNRYEILESIGIGGMAVVYKARCHRLNRLVAIKILKDEFSKDAEFRRRFHAESQAVAMLSHPNIVSVYDVSHSGDTDYIVMELIDGITLKQYMSQKGQLNWRETLHFATQIAKALEHAHSRGIIHRDIKPHNIMILKDGSVKVADFGIARITSAQSTLTREALGSVHYISPEQARGSRVDKRSDLYSLGVVMYEMLTGRPPFDGDSPVAVAIQHINGSPVLPTELVDGIPKGLEQITMHAMTAAVEQRYASATEMLADLEEFRKNPNVIFDFTAAALQKTQILDPVSEDVVTLRPVQQQRPAAYHRPEPPRRQAERVVEWEEAPPRRRSGNRVAVAAGAVCIILAVVGVFFFLYNSFLKDMLTATKDVKVPNFLGYMYNDVINNSASYEGLNISTPVWIEDEAEYGTVIAQNPAADSIVKEGAKVTLTVSQGTDDTDQSLPMPNLSGRTLQYAEDVLNDLGVTPQVAREYDDTVEKDVVISTSPSKDEPLQKGQVVVLTVSDGPKEELVEVPALRLRTLEDALAVIDKAGLVKGEVRAEQDDRPENTVIEQSIEQGEMVPKGTVINLIYSSGPAEEQKPEDNPDDPNTDPDQPDENQNPDDGGGENNGSTTTEPNAPTEPVTGTKMITVDLPQDRPTTVMSVYLDKEPYAEPMELDTAQGQFSFPVTGAGTQMVEVYFDGVLGKSETITFGAG</sequence>
<dbReference type="Pfam" id="PF03793">
    <property type="entry name" value="PASTA"/>
    <property type="match status" value="3"/>
</dbReference>
<keyword evidence="11" id="KW-1133">Transmembrane helix</keyword>
<evidence type="ECO:0000313" key="14">
    <source>
        <dbReference type="EMBL" id="HIS64245.1"/>
    </source>
</evidence>
<evidence type="ECO:0000256" key="2">
    <source>
        <dbReference type="ARBA" id="ARBA00022527"/>
    </source>
</evidence>
<dbReference type="Pfam" id="PF00069">
    <property type="entry name" value="Pkinase"/>
    <property type="match status" value="1"/>
</dbReference>
<evidence type="ECO:0000259" key="12">
    <source>
        <dbReference type="PROSITE" id="PS50011"/>
    </source>
</evidence>
<dbReference type="PROSITE" id="PS00108">
    <property type="entry name" value="PROTEIN_KINASE_ST"/>
    <property type="match status" value="1"/>
</dbReference>
<evidence type="ECO:0000256" key="8">
    <source>
        <dbReference type="ARBA" id="ARBA00048679"/>
    </source>
</evidence>
<organism evidence="14 15">
    <name type="scientific">Candidatus Avoscillospira avistercoris</name>
    <dbReference type="NCBI Taxonomy" id="2840707"/>
    <lineage>
        <taxon>Bacteria</taxon>
        <taxon>Bacillati</taxon>
        <taxon>Bacillota</taxon>
        <taxon>Clostridia</taxon>
        <taxon>Eubacteriales</taxon>
        <taxon>Oscillospiraceae</taxon>
        <taxon>Oscillospiraceae incertae sedis</taxon>
        <taxon>Candidatus Avoscillospira</taxon>
    </lineage>
</organism>
<feature type="domain" description="PASTA" evidence="13">
    <location>
        <begin position="372"/>
        <end position="440"/>
    </location>
</feature>
<evidence type="ECO:0000259" key="13">
    <source>
        <dbReference type="PROSITE" id="PS51178"/>
    </source>
</evidence>
<dbReference type="Proteomes" id="UP000886741">
    <property type="component" value="Unassembled WGS sequence"/>
</dbReference>
<dbReference type="GO" id="GO:0004674">
    <property type="term" value="F:protein serine/threonine kinase activity"/>
    <property type="evidence" value="ECO:0007669"/>
    <property type="project" value="UniProtKB-KW"/>
</dbReference>
<evidence type="ECO:0000256" key="7">
    <source>
        <dbReference type="ARBA" id="ARBA00047899"/>
    </source>
</evidence>
<keyword evidence="11" id="KW-0812">Transmembrane</keyword>
<reference evidence="14" key="1">
    <citation type="submission" date="2020-10" db="EMBL/GenBank/DDBJ databases">
        <authorList>
            <person name="Gilroy R."/>
        </authorList>
    </citation>
    <scope>NUCLEOTIDE SEQUENCE</scope>
    <source>
        <strain evidence="14">ChiBcec16-1751</strain>
    </source>
</reference>
<dbReference type="PANTHER" id="PTHR43289:SF34">
    <property type="entry name" value="SERINE_THREONINE-PROTEIN KINASE YBDM-RELATED"/>
    <property type="match status" value="1"/>
</dbReference>
<evidence type="ECO:0000256" key="4">
    <source>
        <dbReference type="ARBA" id="ARBA00022741"/>
    </source>
</evidence>
<evidence type="ECO:0000256" key="11">
    <source>
        <dbReference type="SAM" id="Phobius"/>
    </source>
</evidence>
<dbReference type="InterPro" id="IPR000719">
    <property type="entry name" value="Prot_kinase_dom"/>
</dbReference>
<dbReference type="PROSITE" id="PS00107">
    <property type="entry name" value="PROTEIN_KINASE_ATP"/>
    <property type="match status" value="1"/>
</dbReference>
<name>A0A9D1F8V8_9FIRM</name>